<organism evidence="2 3">
    <name type="scientific">Steinernema carpocapsae</name>
    <name type="common">Entomopathogenic nematode</name>
    <dbReference type="NCBI Taxonomy" id="34508"/>
    <lineage>
        <taxon>Eukaryota</taxon>
        <taxon>Metazoa</taxon>
        <taxon>Ecdysozoa</taxon>
        <taxon>Nematoda</taxon>
        <taxon>Chromadorea</taxon>
        <taxon>Rhabditida</taxon>
        <taxon>Tylenchina</taxon>
        <taxon>Panagrolaimomorpha</taxon>
        <taxon>Strongyloidoidea</taxon>
        <taxon>Steinernematidae</taxon>
        <taxon>Steinernema</taxon>
    </lineage>
</organism>
<reference evidence="2 3" key="1">
    <citation type="journal article" date="2015" name="Genome Biol.">
        <title>Comparative genomics of Steinernema reveals deeply conserved gene regulatory networks.</title>
        <authorList>
            <person name="Dillman A.R."/>
            <person name="Macchietto M."/>
            <person name="Porter C.F."/>
            <person name="Rogers A."/>
            <person name="Williams B."/>
            <person name="Antoshechkin I."/>
            <person name="Lee M.M."/>
            <person name="Goodwin Z."/>
            <person name="Lu X."/>
            <person name="Lewis E.E."/>
            <person name="Goodrich-Blair H."/>
            <person name="Stock S.P."/>
            <person name="Adams B.J."/>
            <person name="Sternberg P.W."/>
            <person name="Mortazavi A."/>
        </authorList>
    </citation>
    <scope>NUCLEOTIDE SEQUENCE [LARGE SCALE GENOMIC DNA]</scope>
    <source>
        <strain evidence="2 3">ALL</strain>
    </source>
</reference>
<proteinExistence type="predicted"/>
<evidence type="ECO:0000313" key="3">
    <source>
        <dbReference type="Proteomes" id="UP000298663"/>
    </source>
</evidence>
<sequence>MSVQGGSKKIHWLDTSSSPLNGQTEEPHSGEARGRRPVVFTLFVSETDLTTELEMTPLRLASKRGFSKQNACLERALTLEVDALMTLKLENDPQVDPGIFDATKKLL</sequence>
<evidence type="ECO:0000256" key="1">
    <source>
        <dbReference type="SAM" id="MobiDB-lite"/>
    </source>
</evidence>
<gene>
    <name evidence="2" type="ORF">L596_025485</name>
</gene>
<feature type="compositionally biased region" description="Polar residues" evidence="1">
    <location>
        <begin position="14"/>
        <end position="24"/>
    </location>
</feature>
<dbReference type="Proteomes" id="UP000298663">
    <property type="component" value="Unassembled WGS sequence"/>
</dbReference>
<reference evidence="2 3" key="2">
    <citation type="journal article" date="2019" name="G3 (Bethesda)">
        <title>Hybrid Assembly of the Genome of the Entomopathogenic Nematode Steinernema carpocapsae Identifies the X-Chromosome.</title>
        <authorList>
            <person name="Serra L."/>
            <person name="Macchietto M."/>
            <person name="Macias-Munoz A."/>
            <person name="McGill C.J."/>
            <person name="Rodriguez I.M."/>
            <person name="Rodriguez B."/>
            <person name="Murad R."/>
            <person name="Mortazavi A."/>
        </authorList>
    </citation>
    <scope>NUCLEOTIDE SEQUENCE [LARGE SCALE GENOMIC DNA]</scope>
    <source>
        <strain evidence="2 3">ALL</strain>
    </source>
</reference>
<feature type="region of interest" description="Disordered" evidence="1">
    <location>
        <begin position="1"/>
        <end position="34"/>
    </location>
</feature>
<accession>A0A4U5M7W2</accession>
<name>A0A4U5M7W2_STECR</name>
<protein>
    <submittedName>
        <fullName evidence="2">Uncharacterized protein</fullName>
    </submittedName>
</protein>
<comment type="caution">
    <text evidence="2">The sequence shown here is derived from an EMBL/GenBank/DDBJ whole genome shotgun (WGS) entry which is preliminary data.</text>
</comment>
<evidence type="ECO:0000313" key="2">
    <source>
        <dbReference type="EMBL" id="TKR65021.1"/>
    </source>
</evidence>
<keyword evidence="3" id="KW-1185">Reference proteome</keyword>
<dbReference type="EMBL" id="AZBU02000009">
    <property type="protein sequence ID" value="TKR65021.1"/>
    <property type="molecule type" value="Genomic_DNA"/>
</dbReference>
<feature type="compositionally biased region" description="Basic and acidic residues" evidence="1">
    <location>
        <begin position="25"/>
        <end position="34"/>
    </location>
</feature>
<dbReference type="AlphaFoldDB" id="A0A4U5M7W2"/>